<protein>
    <submittedName>
        <fullName evidence="4">Transcriptional regulator, TetR family</fullName>
    </submittedName>
</protein>
<dbReference type="Gene3D" id="1.10.357.10">
    <property type="entry name" value="Tetracycline Repressor, domain 2"/>
    <property type="match status" value="1"/>
</dbReference>
<evidence type="ECO:0000259" key="3">
    <source>
        <dbReference type="PROSITE" id="PS50977"/>
    </source>
</evidence>
<dbReference type="Proteomes" id="UP000035540">
    <property type="component" value="Chromosome"/>
</dbReference>
<organism evidence="4 5">
    <name type="scientific">Corynebacterium testudinoris</name>
    <dbReference type="NCBI Taxonomy" id="136857"/>
    <lineage>
        <taxon>Bacteria</taxon>
        <taxon>Bacillati</taxon>
        <taxon>Actinomycetota</taxon>
        <taxon>Actinomycetes</taxon>
        <taxon>Mycobacteriales</taxon>
        <taxon>Corynebacteriaceae</taxon>
        <taxon>Corynebacterium</taxon>
    </lineage>
</organism>
<keyword evidence="1 2" id="KW-0238">DNA-binding</keyword>
<dbReference type="RefSeq" id="WP_311775629.1">
    <property type="nucleotide sequence ID" value="NZ_JAASJB010000005.1"/>
</dbReference>
<dbReference type="GO" id="GO:0003677">
    <property type="term" value="F:DNA binding"/>
    <property type="evidence" value="ECO:0007669"/>
    <property type="project" value="UniProtKB-UniRule"/>
</dbReference>
<reference evidence="5" key="2">
    <citation type="submission" date="2015-05" db="EMBL/GenBank/DDBJ databases">
        <title>Complete genome sequence of Corynebacterium testudinoris DSM 44614, recovered from necrotic lesions in the mouth of a tortoise.</title>
        <authorList>
            <person name="Ruckert C."/>
            <person name="Albersmeier A."/>
            <person name="Winkler A."/>
            <person name="Tauch A."/>
        </authorList>
    </citation>
    <scope>NUCLEOTIDE SEQUENCE [LARGE SCALE GENOMIC DNA]</scope>
    <source>
        <strain evidence="5">DSM 44614</strain>
    </source>
</reference>
<proteinExistence type="predicted"/>
<feature type="DNA-binding region" description="H-T-H motif" evidence="2">
    <location>
        <begin position="14"/>
        <end position="33"/>
    </location>
</feature>
<dbReference type="PROSITE" id="PS50977">
    <property type="entry name" value="HTH_TETR_2"/>
    <property type="match status" value="1"/>
</dbReference>
<name>A0A0G3H8G0_9CORY</name>
<dbReference type="EMBL" id="CP011545">
    <property type="protein sequence ID" value="AKK09055.1"/>
    <property type="molecule type" value="Genomic_DNA"/>
</dbReference>
<feature type="domain" description="HTH tetR-type" evidence="3">
    <location>
        <begin position="1"/>
        <end position="51"/>
    </location>
</feature>
<evidence type="ECO:0000313" key="5">
    <source>
        <dbReference type="Proteomes" id="UP000035540"/>
    </source>
</evidence>
<evidence type="ECO:0000256" key="1">
    <source>
        <dbReference type="ARBA" id="ARBA00023125"/>
    </source>
</evidence>
<keyword evidence="5" id="KW-1185">Reference proteome</keyword>
<gene>
    <name evidence="4" type="ORF">CTEST_08125</name>
</gene>
<dbReference type="KEGG" id="cted:CTEST_08125"/>
<dbReference type="STRING" id="136857.CTEST_08125"/>
<reference evidence="4 5" key="1">
    <citation type="journal article" date="2015" name="Genome Announc.">
        <title>Complete Genome Sequence of the Type Strain Corynebacterium testudinoris DSM 44614, Recovered from Necrotic Lesions in the Mouth of a Tortoise.</title>
        <authorList>
            <person name="Ruckert C."/>
            <person name="Kriete M."/>
            <person name="Jaenicke S."/>
            <person name="Winkler A."/>
            <person name="Tauch A."/>
        </authorList>
    </citation>
    <scope>NUCLEOTIDE SEQUENCE [LARGE SCALE GENOMIC DNA]</scope>
    <source>
        <strain evidence="4 5">DSM 44614</strain>
    </source>
</reference>
<evidence type="ECO:0000313" key="4">
    <source>
        <dbReference type="EMBL" id="AKK09055.1"/>
    </source>
</evidence>
<evidence type="ECO:0000256" key="2">
    <source>
        <dbReference type="PROSITE-ProRule" id="PRU00335"/>
    </source>
</evidence>
<dbReference type="PATRIC" id="fig|136857.5.peg.1615"/>
<sequence length="176" mass="18088">MWRVIAESGLGAVSFRSVAGAAGVSAGRVQHYFASKQELIRASAAELIEAAAEATPAATGDASDPKTLQALLLHGLGPAGTSRPGTSIYYSYIAASVADPWIANMLAETKVALISQVERCLSAQLPELSKPADVACELALLADGAVQAVFLGALDADKARQIIASALQERGLPQDG</sequence>
<dbReference type="InterPro" id="IPR009057">
    <property type="entry name" value="Homeodomain-like_sf"/>
</dbReference>
<dbReference type="InterPro" id="IPR001647">
    <property type="entry name" value="HTH_TetR"/>
</dbReference>
<accession>A0A0G3H8G0</accession>
<dbReference type="Pfam" id="PF00440">
    <property type="entry name" value="TetR_N"/>
    <property type="match status" value="1"/>
</dbReference>
<dbReference type="AlphaFoldDB" id="A0A0G3H8G0"/>
<dbReference type="SUPFAM" id="SSF46689">
    <property type="entry name" value="Homeodomain-like"/>
    <property type="match status" value="1"/>
</dbReference>